<dbReference type="EMBL" id="KZ305027">
    <property type="protein sequence ID" value="PIA52731.1"/>
    <property type="molecule type" value="Genomic_DNA"/>
</dbReference>
<name>A0A2G5EAI3_AQUCA</name>
<keyword evidence="3" id="KW-1185">Reference proteome</keyword>
<dbReference type="OrthoDB" id="649277at2759"/>
<evidence type="ECO:0000313" key="3">
    <source>
        <dbReference type="Proteomes" id="UP000230069"/>
    </source>
</evidence>
<organism evidence="2 3">
    <name type="scientific">Aquilegia coerulea</name>
    <name type="common">Rocky mountain columbine</name>
    <dbReference type="NCBI Taxonomy" id="218851"/>
    <lineage>
        <taxon>Eukaryota</taxon>
        <taxon>Viridiplantae</taxon>
        <taxon>Streptophyta</taxon>
        <taxon>Embryophyta</taxon>
        <taxon>Tracheophyta</taxon>
        <taxon>Spermatophyta</taxon>
        <taxon>Magnoliopsida</taxon>
        <taxon>Ranunculales</taxon>
        <taxon>Ranunculaceae</taxon>
        <taxon>Thalictroideae</taxon>
        <taxon>Aquilegia</taxon>
    </lineage>
</organism>
<protein>
    <submittedName>
        <fullName evidence="2">Uncharacterized protein</fullName>
    </submittedName>
</protein>
<dbReference type="EMBL" id="KZ305027">
    <property type="protein sequence ID" value="PIA52730.1"/>
    <property type="molecule type" value="Genomic_DNA"/>
</dbReference>
<dbReference type="AlphaFoldDB" id="A0A2G5EAI3"/>
<evidence type="ECO:0000313" key="2">
    <source>
        <dbReference type="EMBL" id="PIA52730.1"/>
    </source>
</evidence>
<dbReference type="GO" id="GO:0010099">
    <property type="term" value="P:regulation of photomorphogenesis"/>
    <property type="evidence" value="ECO:0007669"/>
    <property type="project" value="InterPro"/>
</dbReference>
<evidence type="ECO:0000256" key="1">
    <source>
        <dbReference type="SAM" id="MobiDB-lite"/>
    </source>
</evidence>
<feature type="region of interest" description="Disordered" evidence="1">
    <location>
        <begin position="1"/>
        <end position="20"/>
    </location>
</feature>
<accession>A0A2G5EAI3</accession>
<dbReference type="PANTHER" id="PTHR36062">
    <property type="entry name" value="OS01G0687300 PROTEIN"/>
    <property type="match status" value="1"/>
</dbReference>
<dbReference type="PANTHER" id="PTHR36062:SF1">
    <property type="entry name" value="OS01G0687300 PROTEIN"/>
    <property type="match status" value="1"/>
</dbReference>
<proteinExistence type="predicted"/>
<dbReference type="Proteomes" id="UP000230069">
    <property type="component" value="Unassembled WGS sequence"/>
</dbReference>
<reference evidence="2 3" key="1">
    <citation type="submission" date="2017-09" db="EMBL/GenBank/DDBJ databases">
        <title>WGS assembly of Aquilegia coerulea Goldsmith.</title>
        <authorList>
            <person name="Hodges S."/>
            <person name="Kramer E."/>
            <person name="Nordborg M."/>
            <person name="Tomkins J."/>
            <person name="Borevitz J."/>
            <person name="Derieg N."/>
            <person name="Yan J."/>
            <person name="Mihaltcheva S."/>
            <person name="Hayes R.D."/>
            <person name="Rokhsar D."/>
        </authorList>
    </citation>
    <scope>NUCLEOTIDE SEQUENCE [LARGE SCALE GENOMIC DNA]</scope>
    <source>
        <strain evidence="3">cv. Goldsmith</strain>
    </source>
</reference>
<dbReference type="InterPro" id="IPR037476">
    <property type="entry name" value="PCH1"/>
</dbReference>
<sequence length="713" mass="80293">MSELSLQGDHDKNYKAQKRSRHSAWMFNETQTSWDSAPVLHRSFSINGDKDENQASVQGPIPVQKVESKQCTPLDVDVCAGTSLDTKRIQQGKFHVKSDVAKLVKTNSIDATKFGAAITKEALKNLRNFISDRPDQHSFSISVNQRVGDILAPRKHLAVCNKHISSSPIDGDTTAGTSKPDFPSRLLRLGLSDPKFPPKDTSNQTISLSQNRAYWPSEYSMPISEVNNPNSSRVDTKFTFSEHEHCNHVNFFTYLLCDKKKDKQLFAQNSEGINQNSYSRQKTKALWLNDPPTNKLCFPASEGNITHEYSCTRLSPCHCSPLGLTDSEGLNCRDRHLHRMPICPVHDIDTSTTCGTVGMIGILGGAQLLSQTSDAKKTGANFTKETHVIREPIRFTNSKGSPLHELLILPSTSDFQDSWVPKLQDSRNPTRRKRNNNIRNGVTSSIMDESPAETDTINITEFSGRKPYTGVASCPSSKDLRFYQSPVKSQATGEEIDEIRRRKTDSNISDRKQETLRLLAPEDSIQNRARSTSVTETLDVENIYSSVEQPEKYEFNFQQNLPFDQQNMRWAKRLKLEMGDFPSGDRVNELCKRIKNSDSSSSHLILNKFPDEGQMEMSRGPALLNNRGSISPDYLYLSHPWIQRWCPKGQQMKPTTPVTHKPENLKAVVDEFHTKKFPSIAAMALVGKATSSFQPCRTRKRGSVMIWNIEGIR</sequence>
<gene>
    <name evidence="2" type="ORF">AQUCO_01000536v1</name>
</gene>
<feature type="region of interest" description="Disordered" evidence="1">
    <location>
        <begin position="419"/>
        <end position="444"/>
    </location>
</feature>